<dbReference type="EMBL" id="WLYK01000009">
    <property type="protein sequence ID" value="MTD16334.1"/>
    <property type="molecule type" value="Genomic_DNA"/>
</dbReference>
<dbReference type="RefSeq" id="WP_154770343.1">
    <property type="nucleotide sequence ID" value="NZ_WLYK01000009.1"/>
</dbReference>
<dbReference type="InterPro" id="IPR036983">
    <property type="entry name" value="AIM24_sf"/>
</dbReference>
<protein>
    <submittedName>
        <fullName evidence="1">AIM24 family protein</fullName>
    </submittedName>
</protein>
<sequence>MVATPLDPSTLPSNDNITSYCYCIENSGEYFLQKGAMLAYYGQMRFENLMSSSVPNMVARQFGSPTGMNEWVLARGHGKLLLGRGGLELNSYTLEDGNLTVRARNLLGFDPTLELKQSIIPGYLNLIGSGTFVAGSNGPVMFAEPPIRVDPQALLGWSDTPTPCVHFDTNWMTGLVSGAQAFFGRRSGEEEQYDFTGSGTVLIQSSEIVSFAEEMAIQQTLRR</sequence>
<dbReference type="Proteomes" id="UP000460221">
    <property type="component" value="Unassembled WGS sequence"/>
</dbReference>
<organism evidence="1 2">
    <name type="scientific">Nakamurella alba</name>
    <dbReference type="NCBI Taxonomy" id="2665158"/>
    <lineage>
        <taxon>Bacteria</taxon>
        <taxon>Bacillati</taxon>
        <taxon>Actinomycetota</taxon>
        <taxon>Actinomycetes</taxon>
        <taxon>Nakamurellales</taxon>
        <taxon>Nakamurellaceae</taxon>
        <taxon>Nakamurella</taxon>
    </lineage>
</organism>
<dbReference type="PANTHER" id="PTHR38074">
    <property type="entry name" value="ALTERED INHERITANCE OF MITOCHONDRIA PROTEIN 24, MITOCHONDRIAL"/>
    <property type="match status" value="1"/>
</dbReference>
<accession>A0A7K1FU21</accession>
<keyword evidence="2" id="KW-1185">Reference proteome</keyword>
<dbReference type="Pfam" id="PF01987">
    <property type="entry name" value="AIM24"/>
    <property type="match status" value="1"/>
</dbReference>
<gene>
    <name evidence="1" type="ORF">GIS00_20545</name>
</gene>
<dbReference type="InterPro" id="IPR016031">
    <property type="entry name" value="Trp_RNA-bd_attenuator-like_dom"/>
</dbReference>
<dbReference type="Gene3D" id="3.60.160.10">
    <property type="entry name" value="Mitochondrial biogenesis AIM24"/>
    <property type="match status" value="2"/>
</dbReference>
<dbReference type="InterPro" id="IPR002838">
    <property type="entry name" value="AIM24"/>
</dbReference>
<name>A0A7K1FU21_9ACTN</name>
<dbReference type="AlphaFoldDB" id="A0A7K1FU21"/>
<comment type="caution">
    <text evidence="1">The sequence shown here is derived from an EMBL/GenBank/DDBJ whole genome shotgun (WGS) entry which is preliminary data.</text>
</comment>
<dbReference type="SUPFAM" id="SSF51219">
    <property type="entry name" value="TRAP-like"/>
    <property type="match status" value="1"/>
</dbReference>
<dbReference type="PANTHER" id="PTHR38074:SF1">
    <property type="entry name" value="ALTERED INHERITANCE OF MITOCHONDRIA PROTEIN 24, MITOCHONDRIAL"/>
    <property type="match status" value="1"/>
</dbReference>
<proteinExistence type="predicted"/>
<evidence type="ECO:0000313" key="2">
    <source>
        <dbReference type="Proteomes" id="UP000460221"/>
    </source>
</evidence>
<evidence type="ECO:0000313" key="1">
    <source>
        <dbReference type="EMBL" id="MTD16334.1"/>
    </source>
</evidence>
<reference evidence="1 2" key="1">
    <citation type="submission" date="2019-11" db="EMBL/GenBank/DDBJ databases">
        <authorList>
            <person name="Jiang L.-Q."/>
        </authorList>
    </citation>
    <scope>NUCLEOTIDE SEQUENCE [LARGE SCALE GENOMIC DNA]</scope>
    <source>
        <strain evidence="1 2">YIM 132087</strain>
    </source>
</reference>